<comment type="similarity">
    <text evidence="1">Belongs to the DNA mismatch repair MutS family.</text>
</comment>
<dbReference type="Pfam" id="PF05192">
    <property type="entry name" value="MutS_III"/>
    <property type="match status" value="1"/>
</dbReference>
<protein>
    <recommendedName>
        <fullName evidence="10">DNA mismatch repair protein MSH4</fullName>
    </recommendedName>
</protein>
<dbReference type="GO" id="GO:0005634">
    <property type="term" value="C:nucleus"/>
    <property type="evidence" value="ECO:0007669"/>
    <property type="project" value="TreeGrafter"/>
</dbReference>
<dbReference type="Gene3D" id="3.30.420.110">
    <property type="entry name" value="MutS, connector domain"/>
    <property type="match status" value="1"/>
</dbReference>
<evidence type="ECO:0008006" key="10">
    <source>
        <dbReference type="Google" id="ProtNLM"/>
    </source>
</evidence>
<sequence>MEDDERSSFVIGLIENRAKEVGVAAFDLRSASLHLSQYIETSSSYQNTKTLLHFYEPMAIIVPPNKLAPDGMVGVSELVDKFYPSVRKAVMVRGCFDDTKGALLIKNLAAKEPSALGLDTYYKQYYLCLAATAATIKWIEAEKGVIVTNHSLLVTFNGSFHHMNIDAASVQNLEIIEPFHSALLGTSNKKRSLFHMLKTTKTIGGTRLLRANLLQPLKDIETIKARLDCLDELMSNEKLFFGLSQVLRKFPKETDRVLCHFCFKPKKVMNESLGVDHARKSQLLVSSIILLKTALDSLPLLSKVLKEAKSSLLTNIYKSVSENEKYAAIRRRIGEVIDEDVLHARVPFVARTQQCFAVKAGIDGLLDIARRSFCDTSEGNEAWEQHSLLNSGTGFVWYGIYEFMALRPPTWELLERSSTYMMKVCTLQLNVRNKSAAGECFIRTEVCLEALIDGIREDVSVLKLLAEVLCLLDMIVNSFAHSISTKPVDQYSRPEFTDHGPLAIDAGRHPILESIHNDFIPNSIFLSEASNMLIVMGPNMSGKSTYLQQVCLIIILAQIGCYVPARFATIRVVDHIFTRMGSMDNLESNSSTFMTEMKETAFIMQNVSERSLIITDELGRATSSSDGLAIAWSCCEYLLSLKAYTIFATHIETMAELATIYPNVKISHFDVDVKNNRLDFKFQLKDGPRYIPHYGLLLAEVAGLPSSVIETARSITSRITQKELKKMEVNCRQYHHIQMAYRVAQKLICLKYSSHNEETVRQALQNLKDILPIKLEEGRTSMLQHKLVDNTFCRDQRSLIALSGNKELEKCVFML</sequence>
<dbReference type="InterPro" id="IPR027417">
    <property type="entry name" value="P-loop_NTPase"/>
</dbReference>
<keyword evidence="3" id="KW-0067">ATP-binding</keyword>
<feature type="domain" description="DNA mismatch repair protein MutS core" evidence="6">
    <location>
        <begin position="188"/>
        <end position="515"/>
    </location>
</feature>
<dbReference type="PANTHER" id="PTHR11361">
    <property type="entry name" value="DNA MISMATCH REPAIR PROTEIN MUTS FAMILY MEMBER"/>
    <property type="match status" value="1"/>
</dbReference>
<dbReference type="FunFam" id="3.30.420.110:FF:000024">
    <property type="entry name" value="DNA mismatch repair protein MSH4"/>
    <property type="match status" value="1"/>
</dbReference>
<dbReference type="InterPro" id="IPR045076">
    <property type="entry name" value="MutS"/>
</dbReference>
<dbReference type="FunFam" id="3.40.50.300:FF:001249">
    <property type="entry name" value="DNA mismatch repair protein MSH4"/>
    <property type="match status" value="1"/>
</dbReference>
<dbReference type="InterPro" id="IPR036187">
    <property type="entry name" value="DNA_mismatch_repair_MutS_sf"/>
</dbReference>
<evidence type="ECO:0000259" key="6">
    <source>
        <dbReference type="SMART" id="SM00533"/>
    </source>
</evidence>
<accession>A0A218XTS8</accession>
<dbReference type="InterPro" id="IPR017261">
    <property type="entry name" value="DNA_mismatch_repair_MutS/MSH"/>
</dbReference>
<dbReference type="Pfam" id="PF00488">
    <property type="entry name" value="MutS_V"/>
    <property type="match status" value="1"/>
</dbReference>
<dbReference type="EMBL" id="MTKT01000797">
    <property type="protein sequence ID" value="OWM88363.1"/>
    <property type="molecule type" value="Genomic_DNA"/>
</dbReference>
<reference evidence="9" key="1">
    <citation type="journal article" date="2017" name="Plant J.">
        <title>The pomegranate (Punica granatum L.) genome and the genomics of punicalagin biosynthesis.</title>
        <authorList>
            <person name="Qin G."/>
            <person name="Xu C."/>
            <person name="Ming R."/>
            <person name="Tang H."/>
            <person name="Guyot R."/>
            <person name="Kramer E.M."/>
            <person name="Hu Y."/>
            <person name="Yi X."/>
            <person name="Qi Y."/>
            <person name="Xu X."/>
            <person name="Gao Z."/>
            <person name="Pan H."/>
            <person name="Jian J."/>
            <person name="Tian Y."/>
            <person name="Yue Z."/>
            <person name="Xu Y."/>
        </authorList>
    </citation>
    <scope>NUCLEOTIDE SEQUENCE [LARGE SCALE GENOMIC DNA]</scope>
    <source>
        <strain evidence="9">cv. Dabenzi</strain>
    </source>
</reference>
<dbReference type="GO" id="GO:0030983">
    <property type="term" value="F:mismatched DNA binding"/>
    <property type="evidence" value="ECO:0007669"/>
    <property type="project" value="InterPro"/>
</dbReference>
<proteinExistence type="inferred from homology"/>
<dbReference type="Gene3D" id="3.40.50.300">
    <property type="entry name" value="P-loop containing nucleotide triphosphate hydrolases"/>
    <property type="match status" value="1"/>
</dbReference>
<dbReference type="InterPro" id="IPR036678">
    <property type="entry name" value="MutS_con_dom_sf"/>
</dbReference>
<evidence type="ECO:0000256" key="3">
    <source>
        <dbReference type="ARBA" id="ARBA00022840"/>
    </source>
</evidence>
<gene>
    <name evidence="8" type="ORF">CDL15_Pgr003775</name>
</gene>
<dbReference type="SUPFAM" id="SSF48334">
    <property type="entry name" value="DNA repair protein MutS, domain III"/>
    <property type="match status" value="1"/>
</dbReference>
<evidence type="ECO:0000256" key="2">
    <source>
        <dbReference type="ARBA" id="ARBA00022741"/>
    </source>
</evidence>
<evidence type="ECO:0000256" key="1">
    <source>
        <dbReference type="ARBA" id="ARBA00006271"/>
    </source>
</evidence>
<dbReference type="SMART" id="SM00533">
    <property type="entry name" value="MUTSd"/>
    <property type="match status" value="1"/>
</dbReference>
<dbReference type="GO" id="GO:0007131">
    <property type="term" value="P:reciprocal meiotic recombination"/>
    <property type="evidence" value="ECO:0007669"/>
    <property type="project" value="TreeGrafter"/>
</dbReference>
<evidence type="ECO:0000313" key="8">
    <source>
        <dbReference type="EMBL" id="OWM88363.1"/>
    </source>
</evidence>
<dbReference type="Proteomes" id="UP000197138">
    <property type="component" value="Unassembled WGS sequence"/>
</dbReference>
<keyword evidence="2" id="KW-0547">Nucleotide-binding</keyword>
<name>A0A218XTS8_PUNGR</name>
<evidence type="ECO:0000313" key="9">
    <source>
        <dbReference type="Proteomes" id="UP000197138"/>
    </source>
</evidence>
<evidence type="ECO:0000256" key="5">
    <source>
        <dbReference type="ARBA" id="ARBA00023254"/>
    </source>
</evidence>
<dbReference type="InterPro" id="IPR000432">
    <property type="entry name" value="DNA_mismatch_repair_MutS_C"/>
</dbReference>
<dbReference type="GO" id="GO:0005524">
    <property type="term" value="F:ATP binding"/>
    <property type="evidence" value="ECO:0007669"/>
    <property type="project" value="UniProtKB-KW"/>
</dbReference>
<dbReference type="SMART" id="SM00534">
    <property type="entry name" value="MUTSac"/>
    <property type="match status" value="1"/>
</dbReference>
<dbReference type="SUPFAM" id="SSF52540">
    <property type="entry name" value="P-loop containing nucleoside triphosphate hydrolases"/>
    <property type="match status" value="1"/>
</dbReference>
<organism evidence="8 9">
    <name type="scientific">Punica granatum</name>
    <name type="common">Pomegranate</name>
    <dbReference type="NCBI Taxonomy" id="22663"/>
    <lineage>
        <taxon>Eukaryota</taxon>
        <taxon>Viridiplantae</taxon>
        <taxon>Streptophyta</taxon>
        <taxon>Embryophyta</taxon>
        <taxon>Tracheophyta</taxon>
        <taxon>Spermatophyta</taxon>
        <taxon>Magnoliopsida</taxon>
        <taxon>eudicotyledons</taxon>
        <taxon>Gunneridae</taxon>
        <taxon>Pentapetalae</taxon>
        <taxon>rosids</taxon>
        <taxon>malvids</taxon>
        <taxon>Myrtales</taxon>
        <taxon>Lythraceae</taxon>
        <taxon>Punica</taxon>
    </lineage>
</organism>
<comment type="caution">
    <text evidence="8">The sequence shown here is derived from an EMBL/GenBank/DDBJ whole genome shotgun (WGS) entry which is preliminary data.</text>
</comment>
<dbReference type="AlphaFoldDB" id="A0A218XTS8"/>
<keyword evidence="5" id="KW-0469">Meiosis</keyword>
<dbReference type="PIRSF" id="PIRSF037677">
    <property type="entry name" value="DNA_mis_repair_Msh6"/>
    <property type="match status" value="1"/>
</dbReference>
<keyword evidence="4" id="KW-0238">DNA-binding</keyword>
<dbReference type="Gene3D" id="1.10.1420.10">
    <property type="match status" value="1"/>
</dbReference>
<evidence type="ECO:0000256" key="4">
    <source>
        <dbReference type="ARBA" id="ARBA00023125"/>
    </source>
</evidence>
<dbReference type="PANTHER" id="PTHR11361:SF21">
    <property type="entry name" value="MUTS PROTEIN HOMOLOG 4"/>
    <property type="match status" value="1"/>
</dbReference>
<dbReference type="GO" id="GO:0006298">
    <property type="term" value="P:mismatch repair"/>
    <property type="evidence" value="ECO:0007669"/>
    <property type="project" value="InterPro"/>
</dbReference>
<dbReference type="InterPro" id="IPR007696">
    <property type="entry name" value="DNA_mismatch_repair_MutS_core"/>
</dbReference>
<dbReference type="FunFam" id="1.10.1420.10:FF:000012">
    <property type="entry name" value="DNA mismatch repair protein MSH4"/>
    <property type="match status" value="1"/>
</dbReference>
<evidence type="ECO:0000259" key="7">
    <source>
        <dbReference type="SMART" id="SM00534"/>
    </source>
</evidence>
<dbReference type="GO" id="GO:0140664">
    <property type="term" value="F:ATP-dependent DNA damage sensor activity"/>
    <property type="evidence" value="ECO:0007669"/>
    <property type="project" value="InterPro"/>
</dbReference>
<feature type="domain" description="DNA mismatch repair proteins mutS family" evidence="7">
    <location>
        <begin position="530"/>
        <end position="717"/>
    </location>
</feature>